<keyword evidence="2" id="KW-0732">Signal</keyword>
<feature type="compositionally biased region" description="Gly residues" evidence="1">
    <location>
        <begin position="26"/>
        <end position="73"/>
    </location>
</feature>
<evidence type="ECO:0000313" key="3">
    <source>
        <dbReference type="EMBL" id="ORY98608.1"/>
    </source>
</evidence>
<sequence>MKFISPATLLLLYLASTAMAKGGGGGRGGGGGGGGGRTSGGGSSGGSSSGGGRGSSGGTSGGGRGSGSPGSGGSMSTPKTGTVSSVGGYNFPSGSRGYSKGGYGAFTGSPSPHYAATRGTYTNYPTTYAGGYGAGRYGGYYGAYNPALLYWAIIPSFAYLGFAGTYHRYNSHDGAYYAPELNVSGNNTDNVVINGTENSSNEDNYYYSFNLTTHYEYPMADHAYFASSDPSTNPSDFSYRLGFMKLFEFDDANQNGVYDDNERILQQTSLEHLAWQPLVVTNQTASSNASQVFKQVSTMANNVTRDDGSAFTVYLTWRSSNLQINGTGGVPMQPFSLWYNLTLDGYSSNSSNGMANLRLAVLQVLSTPQYTHLQFDVNSTTPANIAAQIKTNETYGLSIGNYSEGRLEYPTNVGISQSNNQTSDDSNPNAWVWPSSQMRQLNSLVITLPPLNGSSNPSLTGFGYLDVDVMNAAASSGGQAMISMSTMLRPWASALLLACISMFLVF</sequence>
<proteinExistence type="predicted"/>
<dbReference type="InParanoid" id="A0A1X2HHS1"/>
<keyword evidence="4" id="KW-1185">Reference proteome</keyword>
<feature type="signal peptide" evidence="2">
    <location>
        <begin position="1"/>
        <end position="20"/>
    </location>
</feature>
<dbReference type="OrthoDB" id="2124915at2759"/>
<evidence type="ECO:0000256" key="1">
    <source>
        <dbReference type="SAM" id="MobiDB-lite"/>
    </source>
</evidence>
<dbReference type="STRING" id="13706.A0A1X2HHS1"/>
<protein>
    <submittedName>
        <fullName evidence="3">Uncharacterized protein</fullName>
    </submittedName>
</protein>
<reference evidence="3 4" key="1">
    <citation type="submission" date="2016-07" db="EMBL/GenBank/DDBJ databases">
        <title>Pervasive Adenine N6-methylation of Active Genes in Fungi.</title>
        <authorList>
            <consortium name="DOE Joint Genome Institute"/>
            <person name="Mondo S.J."/>
            <person name="Dannebaum R.O."/>
            <person name="Kuo R.C."/>
            <person name="Labutti K."/>
            <person name="Haridas S."/>
            <person name="Kuo A."/>
            <person name="Salamov A."/>
            <person name="Ahrendt S.R."/>
            <person name="Lipzen A."/>
            <person name="Sullivan W."/>
            <person name="Andreopoulos W.B."/>
            <person name="Clum A."/>
            <person name="Lindquist E."/>
            <person name="Daum C."/>
            <person name="Ramamoorthy G.K."/>
            <person name="Gryganskyi A."/>
            <person name="Culley D."/>
            <person name="Magnuson J.K."/>
            <person name="James T.Y."/>
            <person name="O'Malley M.A."/>
            <person name="Stajich J.E."/>
            <person name="Spatafora J.W."/>
            <person name="Visel A."/>
            <person name="Grigoriev I.V."/>
        </authorList>
    </citation>
    <scope>NUCLEOTIDE SEQUENCE [LARGE SCALE GENOMIC DNA]</scope>
    <source>
        <strain evidence="3 4">NRRL 2496</strain>
    </source>
</reference>
<organism evidence="3 4">
    <name type="scientific">Syncephalastrum racemosum</name>
    <name type="common">Filamentous fungus</name>
    <dbReference type="NCBI Taxonomy" id="13706"/>
    <lineage>
        <taxon>Eukaryota</taxon>
        <taxon>Fungi</taxon>
        <taxon>Fungi incertae sedis</taxon>
        <taxon>Mucoromycota</taxon>
        <taxon>Mucoromycotina</taxon>
        <taxon>Mucoromycetes</taxon>
        <taxon>Mucorales</taxon>
        <taxon>Syncephalastraceae</taxon>
        <taxon>Syncephalastrum</taxon>
    </lineage>
</organism>
<comment type="caution">
    <text evidence="3">The sequence shown here is derived from an EMBL/GenBank/DDBJ whole genome shotgun (WGS) entry which is preliminary data.</text>
</comment>
<feature type="region of interest" description="Disordered" evidence="1">
    <location>
        <begin position="26"/>
        <end position="86"/>
    </location>
</feature>
<dbReference type="Proteomes" id="UP000242180">
    <property type="component" value="Unassembled WGS sequence"/>
</dbReference>
<feature type="chain" id="PRO_5013321528" evidence="2">
    <location>
        <begin position="21"/>
        <end position="506"/>
    </location>
</feature>
<dbReference type="EMBL" id="MCGN01000003">
    <property type="protein sequence ID" value="ORY98608.1"/>
    <property type="molecule type" value="Genomic_DNA"/>
</dbReference>
<dbReference type="OMA" id="AYHRYNQ"/>
<evidence type="ECO:0000256" key="2">
    <source>
        <dbReference type="SAM" id="SignalP"/>
    </source>
</evidence>
<evidence type="ECO:0000313" key="4">
    <source>
        <dbReference type="Proteomes" id="UP000242180"/>
    </source>
</evidence>
<name>A0A1X2HHS1_SYNRA</name>
<feature type="compositionally biased region" description="Polar residues" evidence="1">
    <location>
        <begin position="75"/>
        <end position="86"/>
    </location>
</feature>
<accession>A0A1X2HHS1</accession>
<dbReference type="AlphaFoldDB" id="A0A1X2HHS1"/>
<gene>
    <name evidence="3" type="ORF">BCR43DRAFT_562069</name>
</gene>